<dbReference type="GeneID" id="106154661"/>
<sequence length="232" mass="26152">MSMKHIFPFDSHYLKWCHSKVEPINTDILLLSGDHNVGKTCLLFQAAVSHASEECHVTYICPSPLSSLPAPVHGMPSPEAKVLQNLKFLYMSSTDELVEYLSELHTSPVVSQVLILDDLDYYVNQIQFQEHGSSEHSIAMLFALIKDAVVYMKSKHTAGSPCVTYISTHHTSAHQLGIYKRFTKNIWTLNGSVDEDGAPIMQCKPFSSAEPMTIHYYITEDCFRLKNICVQK</sequence>
<dbReference type="SUPFAM" id="SSF52540">
    <property type="entry name" value="P-loop containing nucleoside triphosphate hydrolases"/>
    <property type="match status" value="1"/>
</dbReference>
<dbReference type="Proteomes" id="UP000085678">
    <property type="component" value="Unplaced"/>
</dbReference>
<organism evidence="1 2">
    <name type="scientific">Lingula anatina</name>
    <name type="common">Brachiopod</name>
    <name type="synonym">Lingula unguis</name>
    <dbReference type="NCBI Taxonomy" id="7574"/>
    <lineage>
        <taxon>Eukaryota</taxon>
        <taxon>Metazoa</taxon>
        <taxon>Spiralia</taxon>
        <taxon>Lophotrochozoa</taxon>
        <taxon>Brachiopoda</taxon>
        <taxon>Linguliformea</taxon>
        <taxon>Lingulata</taxon>
        <taxon>Lingulida</taxon>
        <taxon>Linguloidea</taxon>
        <taxon>Lingulidae</taxon>
        <taxon>Lingula</taxon>
    </lineage>
</organism>
<dbReference type="PANTHER" id="PTHR28653">
    <property type="match status" value="1"/>
</dbReference>
<keyword evidence="1" id="KW-1185">Reference proteome</keyword>
<dbReference type="InterPro" id="IPR027417">
    <property type="entry name" value="P-loop_NTPase"/>
</dbReference>
<dbReference type="GO" id="GO:0097196">
    <property type="term" value="C:Shu complex"/>
    <property type="evidence" value="ECO:0007669"/>
    <property type="project" value="TreeGrafter"/>
</dbReference>
<dbReference type="OrthoDB" id="67296at2759"/>
<dbReference type="AlphaFoldDB" id="A0A1S3HEP8"/>
<dbReference type="GO" id="GO:0003697">
    <property type="term" value="F:single-stranded DNA binding"/>
    <property type="evidence" value="ECO:0007669"/>
    <property type="project" value="TreeGrafter"/>
</dbReference>
<name>A0A1S3HEP8_LINAN</name>
<accession>A0A1S3HEP8</accession>
<gene>
    <name evidence="2" type="primary">LOC106154661</name>
</gene>
<evidence type="ECO:0000313" key="1">
    <source>
        <dbReference type="Proteomes" id="UP000085678"/>
    </source>
</evidence>
<reference evidence="2" key="1">
    <citation type="submission" date="2025-08" db="UniProtKB">
        <authorList>
            <consortium name="RefSeq"/>
        </authorList>
    </citation>
    <scope>IDENTIFICATION</scope>
    <source>
        <tissue evidence="2">Gonads</tissue>
    </source>
</reference>
<proteinExistence type="predicted"/>
<evidence type="ECO:0000313" key="2">
    <source>
        <dbReference type="RefSeq" id="XP_013384538.1"/>
    </source>
</evidence>
<dbReference type="RefSeq" id="XP_013384538.1">
    <property type="nucleotide sequence ID" value="XM_013529084.1"/>
</dbReference>
<dbReference type="KEGG" id="lak:106154661"/>
<dbReference type="PANTHER" id="PTHR28653:SF1">
    <property type="entry name" value="ATPASE SWSAP1"/>
    <property type="match status" value="1"/>
</dbReference>
<dbReference type="InParanoid" id="A0A1S3HEP8"/>
<protein>
    <submittedName>
        <fullName evidence="2">Uncharacterized protein LOC106154661 isoform X1</fullName>
    </submittedName>
</protein>
<dbReference type="STRING" id="7574.A0A1S3HEP8"/>
<dbReference type="GO" id="GO:0000724">
    <property type="term" value="P:double-strand break repair via homologous recombination"/>
    <property type="evidence" value="ECO:0007669"/>
    <property type="project" value="TreeGrafter"/>
</dbReference>